<dbReference type="GO" id="GO:0005524">
    <property type="term" value="F:ATP binding"/>
    <property type="evidence" value="ECO:0007669"/>
    <property type="project" value="UniProtKB-KW"/>
</dbReference>
<gene>
    <name evidence="10" type="ORF">J5X75_43515</name>
</gene>
<evidence type="ECO:0000256" key="2">
    <source>
        <dbReference type="ARBA" id="ARBA00022692"/>
    </source>
</evidence>
<evidence type="ECO:0000256" key="4">
    <source>
        <dbReference type="ARBA" id="ARBA00022840"/>
    </source>
</evidence>
<dbReference type="Gene3D" id="3.40.50.300">
    <property type="entry name" value="P-loop containing nucleotide triphosphate hydrolases"/>
    <property type="match status" value="1"/>
</dbReference>
<keyword evidence="11" id="KW-1185">Reference proteome</keyword>
<evidence type="ECO:0000256" key="5">
    <source>
        <dbReference type="ARBA" id="ARBA00022989"/>
    </source>
</evidence>
<reference evidence="10 11" key="1">
    <citation type="submission" date="2021-03" db="EMBL/GenBank/DDBJ databases">
        <title>Actinoplanes flavus sp. nov., a novel actinomycete isolated from Coconut Palm rhizosphere soil.</title>
        <authorList>
            <person name="Luo X."/>
        </authorList>
    </citation>
    <scope>NUCLEOTIDE SEQUENCE [LARGE SCALE GENOMIC DNA]</scope>
    <source>
        <strain evidence="10 11">NEAU-H7</strain>
    </source>
</reference>
<comment type="subcellular location">
    <subcellularLocation>
        <location evidence="1">Cell membrane</location>
        <topology evidence="1">Multi-pass membrane protein</topology>
    </subcellularLocation>
</comment>
<dbReference type="Gene3D" id="1.20.1560.10">
    <property type="entry name" value="ABC transporter type 1, transmembrane domain"/>
    <property type="match status" value="1"/>
</dbReference>
<feature type="transmembrane region" description="Helical" evidence="7">
    <location>
        <begin position="178"/>
        <end position="197"/>
    </location>
</feature>
<organism evidence="10 11">
    <name type="scientific">Actinoplanes flavus</name>
    <dbReference type="NCBI Taxonomy" id="2820290"/>
    <lineage>
        <taxon>Bacteria</taxon>
        <taxon>Bacillati</taxon>
        <taxon>Actinomycetota</taxon>
        <taxon>Actinomycetes</taxon>
        <taxon>Micromonosporales</taxon>
        <taxon>Micromonosporaceae</taxon>
        <taxon>Actinoplanes</taxon>
    </lineage>
</organism>
<evidence type="ECO:0000313" key="11">
    <source>
        <dbReference type="Proteomes" id="UP000679690"/>
    </source>
</evidence>
<dbReference type="PROSITE" id="PS50929">
    <property type="entry name" value="ABC_TM1F"/>
    <property type="match status" value="1"/>
</dbReference>
<dbReference type="InterPro" id="IPR011527">
    <property type="entry name" value="ABC1_TM_dom"/>
</dbReference>
<dbReference type="InterPro" id="IPR036640">
    <property type="entry name" value="ABC1_TM_sf"/>
</dbReference>
<dbReference type="PROSITE" id="PS50893">
    <property type="entry name" value="ABC_TRANSPORTER_2"/>
    <property type="match status" value="1"/>
</dbReference>
<dbReference type="SUPFAM" id="SSF52540">
    <property type="entry name" value="P-loop containing nucleoside triphosphate hydrolases"/>
    <property type="match status" value="1"/>
</dbReference>
<dbReference type="InterPro" id="IPR017871">
    <property type="entry name" value="ABC_transporter-like_CS"/>
</dbReference>
<dbReference type="PANTHER" id="PTHR24221:SF654">
    <property type="entry name" value="ATP-BINDING CASSETTE SUB-FAMILY B MEMBER 6"/>
    <property type="match status" value="1"/>
</dbReference>
<dbReference type="RefSeq" id="WP_208473605.1">
    <property type="nucleotide sequence ID" value="NZ_JAGFNS010000067.1"/>
</dbReference>
<keyword evidence="4 10" id="KW-0067">ATP-binding</keyword>
<evidence type="ECO:0000259" key="8">
    <source>
        <dbReference type="PROSITE" id="PS50893"/>
    </source>
</evidence>
<dbReference type="SMART" id="SM00382">
    <property type="entry name" value="AAA"/>
    <property type="match status" value="1"/>
</dbReference>
<dbReference type="Pfam" id="PF00005">
    <property type="entry name" value="ABC_tran"/>
    <property type="match status" value="1"/>
</dbReference>
<evidence type="ECO:0000313" key="10">
    <source>
        <dbReference type="EMBL" id="MBO3744377.1"/>
    </source>
</evidence>
<dbReference type="Pfam" id="PF00664">
    <property type="entry name" value="ABC_membrane"/>
    <property type="match status" value="1"/>
</dbReference>
<proteinExistence type="predicted"/>
<keyword evidence="3" id="KW-0547">Nucleotide-binding</keyword>
<dbReference type="PANTHER" id="PTHR24221">
    <property type="entry name" value="ATP-BINDING CASSETTE SUB-FAMILY B"/>
    <property type="match status" value="1"/>
</dbReference>
<comment type="caution">
    <text evidence="10">The sequence shown here is derived from an EMBL/GenBank/DDBJ whole genome shotgun (WGS) entry which is preliminary data.</text>
</comment>
<accession>A0ABS3V0N5</accession>
<dbReference type="InterPro" id="IPR027417">
    <property type="entry name" value="P-loop_NTPase"/>
</dbReference>
<protein>
    <submittedName>
        <fullName evidence="10">ABC transporter ATP-binding protein</fullName>
    </submittedName>
</protein>
<sequence>MTVLGPPSGDVPASGTAAWRRVLSACALGIRAAPLPLSLYLVLTLAGAALPVLAAWLTKLLLDGLAAGTGSGPALRAGAGLAAVGLLAGLLPPVTGYLRGELDRAVGLLAQDRLFTSVAGFAGLARFEDPVFLDRLRLAEQAGRLTPNQTIEGLVGALRAVVTVAGFLGSLFTLSPTMTLLVLACAVPSLLAETVLARRRARVYWEIGPAERREIFYSTLLSTVAAAKEVRLFAIGDFLRGRMLADRRTADAARRRMDRGEAVVQAGLMVLAALVTAGGLIWAVSAAAGGVLTLGDVTIFVAAVAGVQGSLTSLTGEVARTHHALLMFDHYLAVTGAGPDLPAPAEPRSMPALRHGIELHDVWFRYSGGHPWVLRGVTLHIPCGGSLALVGLNGAGKSTLVKLLCRFYDPTRGSIRWDGVDIRDVDVAELRRRIGAVFQDYMCYDMSAAENIGVGDLSALDDPPRLRAAARLAGIDERISALPHGYRTLLSRDFADEPDGDGSAAGVLLSGGQWQRLALARAFLRDRRDLLILDEPSAGLDAAAEHEIHRALRRHRQGRTSVLISHRLNTVRGADHIVVLADGVIAEQGRHDELMAAGGRYATLFSLQADGYLTDSPPALPADR</sequence>
<keyword evidence="5 7" id="KW-1133">Transmembrane helix</keyword>
<keyword evidence="6 7" id="KW-0472">Membrane</keyword>
<evidence type="ECO:0000256" key="3">
    <source>
        <dbReference type="ARBA" id="ARBA00022741"/>
    </source>
</evidence>
<evidence type="ECO:0000256" key="6">
    <source>
        <dbReference type="ARBA" id="ARBA00023136"/>
    </source>
</evidence>
<dbReference type="SUPFAM" id="SSF90123">
    <property type="entry name" value="ABC transporter transmembrane region"/>
    <property type="match status" value="1"/>
</dbReference>
<dbReference type="InterPro" id="IPR003593">
    <property type="entry name" value="AAA+_ATPase"/>
</dbReference>
<feature type="transmembrane region" description="Helical" evidence="7">
    <location>
        <begin position="74"/>
        <end position="94"/>
    </location>
</feature>
<feature type="transmembrane region" description="Helical" evidence="7">
    <location>
        <begin position="262"/>
        <end position="284"/>
    </location>
</feature>
<feature type="transmembrane region" description="Helical" evidence="7">
    <location>
        <begin position="154"/>
        <end position="172"/>
    </location>
</feature>
<evidence type="ECO:0000256" key="7">
    <source>
        <dbReference type="SAM" id="Phobius"/>
    </source>
</evidence>
<evidence type="ECO:0000256" key="1">
    <source>
        <dbReference type="ARBA" id="ARBA00004651"/>
    </source>
</evidence>
<keyword evidence="2 7" id="KW-0812">Transmembrane</keyword>
<feature type="domain" description="ABC transporter" evidence="8">
    <location>
        <begin position="357"/>
        <end position="607"/>
    </location>
</feature>
<evidence type="ECO:0000259" key="9">
    <source>
        <dbReference type="PROSITE" id="PS50929"/>
    </source>
</evidence>
<feature type="transmembrane region" description="Helical" evidence="7">
    <location>
        <begin position="37"/>
        <end position="62"/>
    </location>
</feature>
<dbReference type="PROSITE" id="PS00211">
    <property type="entry name" value="ABC_TRANSPORTER_1"/>
    <property type="match status" value="1"/>
</dbReference>
<dbReference type="InterPro" id="IPR039421">
    <property type="entry name" value="Type_1_exporter"/>
</dbReference>
<feature type="domain" description="ABC transmembrane type-1" evidence="9">
    <location>
        <begin position="39"/>
        <end position="316"/>
    </location>
</feature>
<dbReference type="InterPro" id="IPR003439">
    <property type="entry name" value="ABC_transporter-like_ATP-bd"/>
</dbReference>
<dbReference type="EMBL" id="JAGFNS010000067">
    <property type="protein sequence ID" value="MBO3744377.1"/>
    <property type="molecule type" value="Genomic_DNA"/>
</dbReference>
<name>A0ABS3V0N5_9ACTN</name>
<dbReference type="Proteomes" id="UP000679690">
    <property type="component" value="Unassembled WGS sequence"/>
</dbReference>